<sequence length="73" mass="8373">MIRKEHKYMKENYEICHCMGVTYFDVEDALHDNEQLTDVVALFDKVQEATHCSTGCGGCHDDIMKVISEIMMA</sequence>
<evidence type="ECO:0000313" key="3">
    <source>
        <dbReference type="Proteomes" id="UP000019365"/>
    </source>
</evidence>
<comment type="caution">
    <text evidence="2">The sequence shown here is derived from an EMBL/GenBank/DDBJ whole genome shotgun (WGS) entry which is preliminary data.</text>
</comment>
<protein>
    <recommendedName>
        <fullName evidence="1">BFD-like [2Fe-2S]-binding domain-containing protein</fullName>
    </recommendedName>
</protein>
<dbReference type="eggNOG" id="ENOG502ZW99">
    <property type="taxonomic scope" value="Bacteria"/>
</dbReference>
<feature type="domain" description="BFD-like [2Fe-2S]-binding" evidence="1">
    <location>
        <begin position="15"/>
        <end position="69"/>
    </location>
</feature>
<dbReference type="Gene3D" id="1.10.10.1100">
    <property type="entry name" value="BFD-like [2Fe-2S]-binding domain"/>
    <property type="match status" value="1"/>
</dbReference>
<dbReference type="AlphaFoldDB" id="W7UVU2"/>
<dbReference type="EMBL" id="ATAX01000003">
    <property type="protein sequence ID" value="EWM55289.1"/>
    <property type="molecule type" value="Genomic_DNA"/>
</dbReference>
<dbReference type="Proteomes" id="UP000019365">
    <property type="component" value="Unassembled WGS sequence"/>
</dbReference>
<accession>W7UVU2</accession>
<evidence type="ECO:0000313" key="2">
    <source>
        <dbReference type="EMBL" id="EWM55289.1"/>
    </source>
</evidence>
<dbReference type="InterPro" id="IPR007419">
    <property type="entry name" value="BFD-like_2Fe2S-bd_dom"/>
</dbReference>
<gene>
    <name evidence="2" type="ORF">RF007C_04860</name>
</gene>
<name>W7UVU2_RUMFL</name>
<evidence type="ECO:0000259" key="1">
    <source>
        <dbReference type="Pfam" id="PF04324"/>
    </source>
</evidence>
<keyword evidence="3" id="KW-1185">Reference proteome</keyword>
<proteinExistence type="predicted"/>
<dbReference type="InterPro" id="IPR041854">
    <property type="entry name" value="BFD-like_2Fe2S-bd_dom_sf"/>
</dbReference>
<reference evidence="2 3" key="1">
    <citation type="journal article" date="2014" name="PLoS ONE">
        <title>Rumen cellulosomics: divergent fiber-degrading strategies revealed by comparative genome-wide analysis of six ruminococcal strains.</title>
        <authorList>
            <person name="Dassa B."/>
            <person name="Borovok I."/>
            <person name="Ruimy-Israeli V."/>
            <person name="Lamed R."/>
            <person name="Flint H.J."/>
            <person name="Duncan S.H."/>
            <person name="Henrissat B."/>
            <person name="Coutinho P."/>
            <person name="Morrison M."/>
            <person name="Mosoni P."/>
            <person name="Yeoman C.J."/>
            <person name="White B.A."/>
            <person name="Bayer E.A."/>
        </authorList>
    </citation>
    <scope>NUCLEOTIDE SEQUENCE [LARGE SCALE GENOMIC DNA]</scope>
    <source>
        <strain evidence="2 3">007c</strain>
    </source>
</reference>
<dbReference type="PATRIC" id="fig|1341157.4.peg.106"/>
<organism evidence="2 3">
    <name type="scientific">Ruminococcus flavefaciens 007c</name>
    <dbReference type="NCBI Taxonomy" id="1341157"/>
    <lineage>
        <taxon>Bacteria</taxon>
        <taxon>Bacillati</taxon>
        <taxon>Bacillota</taxon>
        <taxon>Clostridia</taxon>
        <taxon>Eubacteriales</taxon>
        <taxon>Oscillospiraceae</taxon>
        <taxon>Ruminococcus</taxon>
    </lineage>
</organism>
<dbReference type="Pfam" id="PF04324">
    <property type="entry name" value="Fer2_BFD"/>
    <property type="match status" value="1"/>
</dbReference>